<sequence>MRPTATPANNQPSFAHSKKFQTQKKEFVFREQIGLNKRAKHIYKLDEARKEKLFTKEA</sequence>
<feature type="region of interest" description="Disordered" evidence="1">
    <location>
        <begin position="1"/>
        <end position="21"/>
    </location>
</feature>
<evidence type="ECO:0000256" key="1">
    <source>
        <dbReference type="SAM" id="MobiDB-lite"/>
    </source>
</evidence>
<reference evidence="2" key="2">
    <citation type="submission" date="2012-12" db="EMBL/GenBank/DDBJ databases">
        <authorList>
            <consortium name="WormBase Consortium"/>
            <person name="Ghedin E."/>
            <person name="Paulini M."/>
        </authorList>
    </citation>
    <scope>NUCLEOTIDE SEQUENCE</scope>
    <source>
        <strain evidence="2">FR3</strain>
    </source>
</reference>
<accession>A0A1I9G087</accession>
<gene>
    <name evidence="2" type="primary">Bm13374</name>
    <name evidence="2" type="ORF">BM_Bm13374</name>
</gene>
<feature type="compositionally biased region" description="Polar residues" evidence="1">
    <location>
        <begin position="1"/>
        <end position="14"/>
    </location>
</feature>
<dbReference type="AlphaFoldDB" id="A0A1I9G087"/>
<protein>
    <submittedName>
        <fullName evidence="2">Bm13374</fullName>
    </submittedName>
</protein>
<evidence type="ECO:0000313" key="2">
    <source>
        <dbReference type="EMBL" id="CDP91908.1"/>
    </source>
</evidence>
<proteinExistence type="predicted"/>
<name>A0A1I9G087_BRUMA</name>
<reference evidence="2" key="1">
    <citation type="journal article" date="2007" name="Science">
        <title>Draft genome of the filarial nematode parasite Brugia malayi.</title>
        <authorList>
            <person name="Ghedin E."/>
            <person name="Wang S."/>
            <person name="Spiro D."/>
            <person name="Caler E."/>
            <person name="Zhao Q."/>
            <person name="Crabtree J."/>
            <person name="Allen J.E."/>
            <person name="Delcher A.L."/>
            <person name="Guiliano D.B."/>
            <person name="Miranda-Saavedra D."/>
            <person name="Angiuoli S.V."/>
            <person name="Creasy T."/>
            <person name="Amedeo P."/>
            <person name="Haas B."/>
            <person name="El-Sayed N.M."/>
            <person name="Wortman J.R."/>
            <person name="Feldblyum T."/>
            <person name="Tallon L."/>
            <person name="Schatz M."/>
            <person name="Shumway M."/>
            <person name="Koo H."/>
            <person name="Salzberg S.L."/>
            <person name="Schobel S."/>
            <person name="Pertea M."/>
            <person name="Pop M."/>
            <person name="White O."/>
            <person name="Barton G.J."/>
            <person name="Carlow C.K."/>
            <person name="Crawford M.J."/>
            <person name="Daub J."/>
            <person name="Dimmic M.W."/>
            <person name="Estes C.F."/>
            <person name="Foster J.M."/>
            <person name="Ganatra M."/>
            <person name="Gregory W.F."/>
            <person name="Johnson N.M."/>
            <person name="Jin J."/>
            <person name="Komuniecki R."/>
            <person name="Korf I."/>
            <person name="Kumar S."/>
            <person name="Laney S."/>
            <person name="Li B.W."/>
            <person name="Li W."/>
            <person name="Lindblom T.H."/>
            <person name="Lustigman S."/>
            <person name="Ma D."/>
            <person name="Maina C.V."/>
            <person name="Martin D.M."/>
            <person name="McCarter J.P."/>
            <person name="McReynolds L."/>
            <person name="Mitreva M."/>
            <person name="Nutman T.B."/>
            <person name="Parkinson J."/>
            <person name="Peregrin-Alvarez J.M."/>
            <person name="Poole C."/>
            <person name="Ren Q."/>
            <person name="Saunders L."/>
            <person name="Sluder A.E."/>
            <person name="Smith K."/>
            <person name="Stanke M."/>
            <person name="Unnasch T.R."/>
            <person name="Ware J."/>
            <person name="Wei A.D."/>
            <person name="Weil G."/>
            <person name="Williams D.J."/>
            <person name="Zhang Y."/>
            <person name="Williams S.A."/>
            <person name="Fraser-Liggett C."/>
            <person name="Slatko B."/>
            <person name="Blaxter M.L."/>
            <person name="Scott A.L."/>
        </authorList>
    </citation>
    <scope>NUCLEOTIDE SEQUENCE</scope>
    <source>
        <strain evidence="2">FR3</strain>
    </source>
</reference>
<dbReference type="EMBL" id="LN856620">
    <property type="protein sequence ID" value="CDP91908.1"/>
    <property type="molecule type" value="Genomic_DNA"/>
</dbReference>
<organism evidence="2">
    <name type="scientific">Brugia malayi</name>
    <name type="common">Filarial nematode worm</name>
    <dbReference type="NCBI Taxonomy" id="6279"/>
    <lineage>
        <taxon>Eukaryota</taxon>
        <taxon>Metazoa</taxon>
        <taxon>Ecdysozoa</taxon>
        <taxon>Nematoda</taxon>
        <taxon>Chromadorea</taxon>
        <taxon>Rhabditida</taxon>
        <taxon>Spirurina</taxon>
        <taxon>Spiruromorpha</taxon>
        <taxon>Filarioidea</taxon>
        <taxon>Onchocercidae</taxon>
        <taxon>Brugia</taxon>
    </lineage>
</organism>